<evidence type="ECO:0000313" key="5">
    <source>
        <dbReference type="Proteomes" id="UP000030856"/>
    </source>
</evidence>
<sequence length="129" mass="14492">MTLIHKVERKTASNVTSAILKLLKPIAGRVHTLTSDNGKEFAGHETIAKGLSARFFFAHPYASWERGLNENTNGLIRQYFPKHRDFTTITQAEINQVMNKLNNRPRKCLGIKTPNQVFFGINPSVALVS</sequence>
<dbReference type="PROSITE" id="PS01043">
    <property type="entry name" value="TRANSPOSASE_IS30"/>
    <property type="match status" value="1"/>
</dbReference>
<comment type="similarity">
    <text evidence="2">Belongs to the transposase IS30 family.</text>
</comment>
<dbReference type="InterPro" id="IPR012337">
    <property type="entry name" value="RNaseH-like_sf"/>
</dbReference>
<name>A0A0B0HGD5_SOVGS</name>
<dbReference type="GO" id="GO:0004803">
    <property type="term" value="F:transposase activity"/>
    <property type="evidence" value="ECO:0007669"/>
    <property type="project" value="InterPro"/>
</dbReference>
<dbReference type="Proteomes" id="UP000030856">
    <property type="component" value="Unassembled WGS sequence"/>
</dbReference>
<dbReference type="STRING" id="2340.JV46_17490"/>
<dbReference type="InterPro" id="IPR053392">
    <property type="entry name" value="Transposase_IS30-like"/>
</dbReference>
<gene>
    <name evidence="4" type="ORF">JV46_17490</name>
</gene>
<organism evidence="4 5">
    <name type="scientific">Solemya velum gill symbiont</name>
    <dbReference type="NCBI Taxonomy" id="2340"/>
    <lineage>
        <taxon>Bacteria</taxon>
        <taxon>Pseudomonadati</taxon>
        <taxon>Pseudomonadota</taxon>
        <taxon>Gammaproteobacteria</taxon>
        <taxon>sulfur-oxidizing symbionts</taxon>
    </lineage>
</organism>
<dbReference type="InterPro" id="IPR001584">
    <property type="entry name" value="Integrase_cat-core"/>
</dbReference>
<evidence type="ECO:0000256" key="2">
    <source>
        <dbReference type="ARBA" id="ARBA00006363"/>
    </source>
</evidence>
<comment type="function">
    <text evidence="1">Required for the transposition of the insertion element.</text>
</comment>
<dbReference type="PANTHER" id="PTHR10948">
    <property type="entry name" value="TRANSPOSASE"/>
    <property type="match status" value="1"/>
</dbReference>
<dbReference type="Gene3D" id="3.30.420.10">
    <property type="entry name" value="Ribonuclease H-like superfamily/Ribonuclease H"/>
    <property type="match status" value="1"/>
</dbReference>
<protein>
    <submittedName>
        <fullName evidence="4">Transposase</fullName>
    </submittedName>
</protein>
<dbReference type="InterPro" id="IPR036397">
    <property type="entry name" value="RNaseH_sf"/>
</dbReference>
<dbReference type="GO" id="GO:0003677">
    <property type="term" value="F:DNA binding"/>
    <property type="evidence" value="ECO:0007669"/>
    <property type="project" value="InterPro"/>
</dbReference>
<dbReference type="AlphaFoldDB" id="A0A0B0HGD5"/>
<dbReference type="PROSITE" id="PS50994">
    <property type="entry name" value="INTEGRASE"/>
    <property type="match status" value="1"/>
</dbReference>
<comment type="caution">
    <text evidence="4">The sequence shown here is derived from an EMBL/GenBank/DDBJ whole genome shotgun (WGS) entry which is preliminary data.</text>
</comment>
<dbReference type="SUPFAM" id="SSF53098">
    <property type="entry name" value="Ribonuclease H-like"/>
    <property type="match status" value="1"/>
</dbReference>
<dbReference type="PANTHER" id="PTHR10948:SF23">
    <property type="entry name" value="TRANSPOSASE INSI FOR INSERTION SEQUENCE ELEMENT IS30A-RELATED"/>
    <property type="match status" value="1"/>
</dbReference>
<dbReference type="InterPro" id="IPR051917">
    <property type="entry name" value="Transposase-Integrase"/>
</dbReference>
<dbReference type="eggNOG" id="COG2826">
    <property type="taxonomic scope" value="Bacteria"/>
</dbReference>
<dbReference type="GO" id="GO:0006313">
    <property type="term" value="P:DNA transposition"/>
    <property type="evidence" value="ECO:0007669"/>
    <property type="project" value="InterPro"/>
</dbReference>
<dbReference type="GO" id="GO:0005829">
    <property type="term" value="C:cytosol"/>
    <property type="evidence" value="ECO:0007669"/>
    <property type="project" value="TreeGrafter"/>
</dbReference>
<dbReference type="PATRIC" id="fig|2340.3.peg.1045"/>
<dbReference type="InterPro" id="IPR001598">
    <property type="entry name" value="Transposase_IS30_CS"/>
</dbReference>
<keyword evidence="5" id="KW-1185">Reference proteome</keyword>
<evidence type="ECO:0000313" key="4">
    <source>
        <dbReference type="EMBL" id="KHF26531.1"/>
    </source>
</evidence>
<reference evidence="4 5" key="1">
    <citation type="journal article" date="2014" name="BMC Genomics">
        <title>The genome of the intracellular bacterium of the coastal bivalve, Solemya velum: a blueprint for thriving in and out of symbiosis.</title>
        <authorList>
            <person name="Dmytrenko O."/>
            <person name="Russell S.L."/>
            <person name="Loo W.T."/>
            <person name="Fontanez K.M."/>
            <person name="Liao L."/>
            <person name="Roeselers G."/>
            <person name="Sharma R."/>
            <person name="Stewart F.J."/>
            <person name="Newton I.L."/>
            <person name="Woyke T."/>
            <person name="Wu D."/>
            <person name="Lang J.M."/>
            <person name="Eisen J.A."/>
            <person name="Cavanaugh C.M."/>
        </authorList>
    </citation>
    <scope>NUCLEOTIDE SEQUENCE [LARGE SCALE GENOMIC DNA]</scope>
    <source>
        <strain evidence="4 5">WH</strain>
    </source>
</reference>
<feature type="domain" description="Integrase catalytic" evidence="3">
    <location>
        <begin position="1"/>
        <end position="122"/>
    </location>
</feature>
<dbReference type="NCBIfam" id="NF033563">
    <property type="entry name" value="transpos_IS30"/>
    <property type="match status" value="1"/>
</dbReference>
<dbReference type="EMBL" id="JRAA01000001">
    <property type="protein sequence ID" value="KHF26531.1"/>
    <property type="molecule type" value="Genomic_DNA"/>
</dbReference>
<evidence type="ECO:0000256" key="1">
    <source>
        <dbReference type="ARBA" id="ARBA00002190"/>
    </source>
</evidence>
<dbReference type="GO" id="GO:0015074">
    <property type="term" value="P:DNA integration"/>
    <property type="evidence" value="ECO:0007669"/>
    <property type="project" value="InterPro"/>
</dbReference>
<accession>A0A0B0HGD5</accession>
<proteinExistence type="inferred from homology"/>
<evidence type="ECO:0000259" key="3">
    <source>
        <dbReference type="PROSITE" id="PS50994"/>
    </source>
</evidence>